<feature type="domain" description="DUF6570" evidence="2">
    <location>
        <begin position="153"/>
        <end position="228"/>
    </location>
</feature>
<proteinExistence type="predicted"/>
<gene>
    <name evidence="3" type="ORF">KUF71_014164</name>
</gene>
<organism evidence="3 4">
    <name type="scientific">Frankliniella fusca</name>
    <dbReference type="NCBI Taxonomy" id="407009"/>
    <lineage>
        <taxon>Eukaryota</taxon>
        <taxon>Metazoa</taxon>
        <taxon>Ecdysozoa</taxon>
        <taxon>Arthropoda</taxon>
        <taxon>Hexapoda</taxon>
        <taxon>Insecta</taxon>
        <taxon>Pterygota</taxon>
        <taxon>Neoptera</taxon>
        <taxon>Paraneoptera</taxon>
        <taxon>Thysanoptera</taxon>
        <taxon>Terebrantia</taxon>
        <taxon>Thripoidea</taxon>
        <taxon>Thripidae</taxon>
        <taxon>Frankliniella</taxon>
    </lineage>
</organism>
<comment type="caution">
    <text evidence="3">The sequence shown here is derived from an EMBL/GenBank/DDBJ whole genome shotgun (WGS) entry which is preliminary data.</text>
</comment>
<reference evidence="3" key="1">
    <citation type="submission" date="2021-07" db="EMBL/GenBank/DDBJ databases">
        <authorList>
            <person name="Catto M.A."/>
            <person name="Jacobson A."/>
            <person name="Kennedy G."/>
            <person name="Labadie P."/>
            <person name="Hunt B.G."/>
            <person name="Srinivasan R."/>
        </authorList>
    </citation>
    <scope>NUCLEOTIDE SEQUENCE</scope>
    <source>
        <strain evidence="3">PL_HMW_Pooled</strain>
        <tissue evidence="3">Head</tissue>
    </source>
</reference>
<evidence type="ECO:0000313" key="4">
    <source>
        <dbReference type="Proteomes" id="UP001219518"/>
    </source>
</evidence>
<reference evidence="3" key="2">
    <citation type="journal article" date="2023" name="BMC Genomics">
        <title>Pest status, molecular evolution, and epigenetic factors derived from the genome assembly of Frankliniella fusca, a thysanopteran phytovirus vector.</title>
        <authorList>
            <person name="Catto M.A."/>
            <person name="Labadie P.E."/>
            <person name="Jacobson A.L."/>
            <person name="Kennedy G.G."/>
            <person name="Srinivasan R."/>
            <person name="Hunt B.G."/>
        </authorList>
    </citation>
    <scope>NUCLEOTIDE SEQUENCE</scope>
    <source>
        <strain evidence="3">PL_HMW_Pooled</strain>
    </source>
</reference>
<feature type="region of interest" description="Disordered" evidence="1">
    <location>
        <begin position="48"/>
        <end position="70"/>
    </location>
</feature>
<dbReference type="Pfam" id="PF20209">
    <property type="entry name" value="DUF6570"/>
    <property type="match status" value="1"/>
</dbReference>
<name>A0AAE1HR10_9NEOP</name>
<accession>A0AAE1HR10</accession>
<dbReference type="EMBL" id="JAHWGI010001240">
    <property type="protein sequence ID" value="KAK3925915.1"/>
    <property type="molecule type" value="Genomic_DNA"/>
</dbReference>
<dbReference type="Proteomes" id="UP001219518">
    <property type="component" value="Unassembled WGS sequence"/>
</dbReference>
<keyword evidence="3" id="KW-0808">Transferase</keyword>
<feature type="compositionally biased region" description="Basic and acidic residues" evidence="1">
    <location>
        <begin position="54"/>
        <end position="67"/>
    </location>
</feature>
<evidence type="ECO:0000259" key="2">
    <source>
        <dbReference type="Pfam" id="PF20209"/>
    </source>
</evidence>
<dbReference type="InterPro" id="IPR046700">
    <property type="entry name" value="DUF6570"/>
</dbReference>
<evidence type="ECO:0000313" key="3">
    <source>
        <dbReference type="EMBL" id="KAK3925915.1"/>
    </source>
</evidence>
<evidence type="ECO:0000256" key="1">
    <source>
        <dbReference type="SAM" id="MobiDB-lite"/>
    </source>
</evidence>
<dbReference type="AlphaFoldDB" id="A0AAE1HR10"/>
<protein>
    <submittedName>
        <fullName evidence="3">Acetyl-coenzyme A carboxylase carboxyl transferase subunit beta, chloroplastic</fullName>
    </submittedName>
</protein>
<dbReference type="GO" id="GO:0016740">
    <property type="term" value="F:transferase activity"/>
    <property type="evidence" value="ECO:0007669"/>
    <property type="project" value="UniProtKB-KW"/>
</dbReference>
<keyword evidence="4" id="KW-1185">Reference proteome</keyword>
<sequence length="536" mass="62860">MPRLKLSKAHKQNVQNQLKKKSRLKWKDIINFNRRMEYRSRLGKFKNNIDEENSMNREKEPPVRKPNVDQPVKLTPREQEIARKKWLKCVQQYELQIRQYYSHVCNCCGRIMRESQLKKLDRRALKIDDDVIQKVFHVKNENVSKFCNTCASYIEKVDKTISALNRIEERLLAPRHVFQSLWTHQGPNGQLKAKGGIVNVPVEIDTSVQALPRKITDSHIIHIRVARRMSCVKDFMSGVVRPKLLYGAAKKIVSKPLPKEEGIKLNTKWKCSSSTPEDFDLSDDEHFVQNAIHETMLTNDKDELSFCHLMDKGIRIAPAEQYCPKTQLGSILFDDNCEFLSFPKVFGGYKMKSEHDGNKLPYSDFAKSMALRYDRRVAKRGDLLLFIAKKLEILKLYNNIGIYHLIFICWYGKQMHLFMIPETPSPNLMFDLSEELRSLQTHHHTHTCYKKFSQKDCRFDIPCFPMIKTTILTPLKTSKKKQSHFINVMKQIKKIKNKKSTLNLTFLQFLQKIGITYKKYIKVIRSHLTKPQIFLK</sequence>